<evidence type="ECO:0000313" key="3">
    <source>
        <dbReference type="Proteomes" id="UP000604117"/>
    </source>
</evidence>
<evidence type="ECO:0008006" key="4">
    <source>
        <dbReference type="Google" id="ProtNLM"/>
    </source>
</evidence>
<comment type="caution">
    <text evidence="2">The sequence shown here is derived from an EMBL/GenBank/DDBJ whole genome shotgun (WGS) entry which is preliminary data.</text>
</comment>
<keyword evidence="3" id="KW-1185">Reference proteome</keyword>
<dbReference type="Proteomes" id="UP000604117">
    <property type="component" value="Unassembled WGS sequence"/>
</dbReference>
<evidence type="ECO:0000313" key="2">
    <source>
        <dbReference type="EMBL" id="GIF73789.1"/>
    </source>
</evidence>
<organism evidence="2 3">
    <name type="scientific">Asanoa siamensis</name>
    <dbReference type="NCBI Taxonomy" id="926357"/>
    <lineage>
        <taxon>Bacteria</taxon>
        <taxon>Bacillati</taxon>
        <taxon>Actinomycetota</taxon>
        <taxon>Actinomycetes</taxon>
        <taxon>Micromonosporales</taxon>
        <taxon>Micromonosporaceae</taxon>
        <taxon>Asanoa</taxon>
    </lineage>
</organism>
<evidence type="ECO:0000256" key="1">
    <source>
        <dbReference type="SAM" id="MobiDB-lite"/>
    </source>
</evidence>
<reference evidence="2 3" key="1">
    <citation type="submission" date="2021-01" db="EMBL/GenBank/DDBJ databases">
        <title>Whole genome shotgun sequence of Asanoa siamensis NBRC 107932.</title>
        <authorList>
            <person name="Komaki H."/>
            <person name="Tamura T."/>
        </authorList>
    </citation>
    <scope>NUCLEOTIDE SEQUENCE [LARGE SCALE GENOMIC DNA]</scope>
    <source>
        <strain evidence="2 3">NBRC 107932</strain>
    </source>
</reference>
<dbReference type="InterPro" id="IPR038332">
    <property type="entry name" value="PPE_sf"/>
</dbReference>
<accession>A0ABQ4CR65</accession>
<feature type="region of interest" description="Disordered" evidence="1">
    <location>
        <begin position="317"/>
        <end position="338"/>
    </location>
</feature>
<dbReference type="Gene3D" id="1.20.1260.20">
    <property type="entry name" value="PPE superfamily"/>
    <property type="match status" value="1"/>
</dbReference>
<proteinExistence type="predicted"/>
<sequence>MVDEFYERYRREPHEKLHQMLAEGRPEQVDAVAETWHRVEQHVGGVADGLRAELSRVLPAWDGGGSREFQYRLGLIVAYAEKLAAEASVMRTGLTVMARALADTQRLAEPDRPEPPPADPAALLLGRVLAGEEREKARERVTVLVARLAADYAVADHRIWPACIPAEPADLPAGVSSGSEAVPGIDDTLPARVDALASSTPAPAVTALAGAADLRAMPAAAAAVSLPSGPITASPGAAAVPVSVLGGAGGAVTGAGLAGAVARDPVDRPATAVTAQVDSAGVPMMGGAGLGFGGRPSEGYAVTDGRLAEGTNAWETDGDLDWQAGADAPPPILRDQVA</sequence>
<dbReference type="EMBL" id="BONE01000024">
    <property type="protein sequence ID" value="GIF73789.1"/>
    <property type="molecule type" value="Genomic_DNA"/>
</dbReference>
<protein>
    <recommendedName>
        <fullName evidence="4">PPE family protein</fullName>
    </recommendedName>
</protein>
<gene>
    <name evidence="2" type="ORF">Asi02nite_33070</name>
</gene>
<name>A0ABQ4CR65_9ACTN</name>